<dbReference type="PANTHER" id="PTHR35400:SF3">
    <property type="entry name" value="SLL1072 PROTEIN"/>
    <property type="match status" value="1"/>
</dbReference>
<dbReference type="InterPro" id="IPR008538">
    <property type="entry name" value="Uma2"/>
</dbReference>
<accession>A0A386ZJE3</accession>
<dbReference type="Gene3D" id="3.90.1570.10">
    <property type="entry name" value="tt1808, chain A"/>
    <property type="match status" value="1"/>
</dbReference>
<organism evidence="2 3">
    <name type="scientific">Nocardia yunnanensis</name>
    <dbReference type="NCBI Taxonomy" id="2382165"/>
    <lineage>
        <taxon>Bacteria</taxon>
        <taxon>Bacillati</taxon>
        <taxon>Actinomycetota</taxon>
        <taxon>Actinomycetes</taxon>
        <taxon>Mycobacteriales</taxon>
        <taxon>Nocardiaceae</taxon>
        <taxon>Nocardia</taxon>
    </lineage>
</organism>
<protein>
    <submittedName>
        <fullName evidence="2">Uma2 family endonuclease</fullName>
    </submittedName>
</protein>
<dbReference type="KEGG" id="nyu:D7D52_31310"/>
<sequence>MTRSSSAELLKSVEYWPNHLLTIADWALLPENNRHCRELVDGVLVVAPQPPRHQLAVWRLAAQLERALPRRVAAMARIELLIDEGSPPTVRVPDVLIVGGAAGAEHATRVRPGDVLAAVEIVSPGSRRVDRVMKFAEYAAAGIEHYWLLETEGTLRLLTHRLRDGRYVPTGEYTGQVTLELDGLTLPLDLDALTALRSPSSSGAAAGSR</sequence>
<dbReference type="OrthoDB" id="9799703at2"/>
<name>A0A386ZJE3_9NOCA</name>
<gene>
    <name evidence="2" type="ORF">D7D52_31310</name>
</gene>
<evidence type="ECO:0000259" key="1">
    <source>
        <dbReference type="Pfam" id="PF05685"/>
    </source>
</evidence>
<proteinExistence type="predicted"/>
<dbReference type="CDD" id="cd06260">
    <property type="entry name" value="DUF820-like"/>
    <property type="match status" value="1"/>
</dbReference>
<evidence type="ECO:0000313" key="2">
    <source>
        <dbReference type="EMBL" id="AYF77556.1"/>
    </source>
</evidence>
<keyword evidence="2" id="KW-0255">Endonuclease</keyword>
<dbReference type="InterPro" id="IPR012296">
    <property type="entry name" value="Nuclease_put_TT1808"/>
</dbReference>
<reference evidence="2 3" key="1">
    <citation type="submission" date="2018-09" db="EMBL/GenBank/DDBJ databases">
        <title>Nocardia yunnanensis sp. nov., an actinomycete isolated from a soil sample.</title>
        <authorList>
            <person name="Zhang J."/>
        </authorList>
    </citation>
    <scope>NUCLEOTIDE SEQUENCE [LARGE SCALE GENOMIC DNA]</scope>
    <source>
        <strain evidence="2 3">CFHS0054</strain>
    </source>
</reference>
<dbReference type="InterPro" id="IPR011335">
    <property type="entry name" value="Restrct_endonuc-II-like"/>
</dbReference>
<dbReference type="EMBL" id="CP032568">
    <property type="protein sequence ID" value="AYF77556.1"/>
    <property type="molecule type" value="Genomic_DNA"/>
</dbReference>
<dbReference type="PANTHER" id="PTHR35400">
    <property type="entry name" value="SLR1083 PROTEIN"/>
    <property type="match status" value="1"/>
</dbReference>
<dbReference type="Proteomes" id="UP000267164">
    <property type="component" value="Chromosome"/>
</dbReference>
<dbReference type="Pfam" id="PF05685">
    <property type="entry name" value="Uma2"/>
    <property type="match status" value="1"/>
</dbReference>
<evidence type="ECO:0000313" key="3">
    <source>
        <dbReference type="Proteomes" id="UP000267164"/>
    </source>
</evidence>
<feature type="domain" description="Putative restriction endonuclease" evidence="1">
    <location>
        <begin position="29"/>
        <end position="184"/>
    </location>
</feature>
<keyword evidence="2" id="KW-0540">Nuclease</keyword>
<dbReference type="RefSeq" id="WP_120742134.1">
    <property type="nucleotide sequence ID" value="NZ_CP032568.1"/>
</dbReference>
<dbReference type="GO" id="GO:0004519">
    <property type="term" value="F:endonuclease activity"/>
    <property type="evidence" value="ECO:0007669"/>
    <property type="project" value="UniProtKB-KW"/>
</dbReference>
<keyword evidence="3" id="KW-1185">Reference proteome</keyword>
<dbReference type="SUPFAM" id="SSF52980">
    <property type="entry name" value="Restriction endonuclease-like"/>
    <property type="match status" value="1"/>
</dbReference>
<keyword evidence="2" id="KW-0378">Hydrolase</keyword>
<dbReference type="AlphaFoldDB" id="A0A386ZJE3"/>